<dbReference type="EMBL" id="NFZS01000001">
    <property type="protein sequence ID" value="RAO76498.1"/>
    <property type="molecule type" value="Genomic_DNA"/>
</dbReference>
<keyword evidence="8 11" id="KW-0472">Membrane</keyword>
<keyword evidence="3" id="KW-1003">Cell membrane</keyword>
<feature type="transmembrane region" description="Helical" evidence="11">
    <location>
        <begin position="21"/>
        <end position="46"/>
    </location>
</feature>
<accession>A0A328P2U8</accession>
<dbReference type="SUPFAM" id="SSF54523">
    <property type="entry name" value="Pili subunits"/>
    <property type="match status" value="1"/>
</dbReference>
<evidence type="ECO:0000256" key="6">
    <source>
        <dbReference type="ARBA" id="ARBA00022692"/>
    </source>
</evidence>
<evidence type="ECO:0000256" key="5">
    <source>
        <dbReference type="ARBA" id="ARBA00022519"/>
    </source>
</evidence>
<organism evidence="13 14">
    <name type="scientific">Dyella jiangningensis</name>
    <dbReference type="NCBI Taxonomy" id="1379159"/>
    <lineage>
        <taxon>Bacteria</taxon>
        <taxon>Pseudomonadati</taxon>
        <taxon>Pseudomonadota</taxon>
        <taxon>Gammaproteobacteria</taxon>
        <taxon>Lysobacterales</taxon>
        <taxon>Rhodanobacteraceae</taxon>
        <taxon>Dyella</taxon>
    </lineage>
</organism>
<comment type="subcellular location">
    <subcellularLocation>
        <location evidence="1">Cell inner membrane</location>
        <topology evidence="1">Single-pass membrane protein</topology>
    </subcellularLocation>
</comment>
<dbReference type="Gene3D" id="3.55.40.10">
    <property type="entry name" value="minor pseudopilin epsh domain"/>
    <property type="match status" value="1"/>
</dbReference>
<comment type="similarity">
    <text evidence="9">Belongs to the GSP H family.</text>
</comment>
<name>A0A328P2U8_9GAMM</name>
<dbReference type="GO" id="GO:0015628">
    <property type="term" value="P:protein secretion by the type II secretion system"/>
    <property type="evidence" value="ECO:0007669"/>
    <property type="project" value="InterPro"/>
</dbReference>
<dbReference type="InterPro" id="IPR012902">
    <property type="entry name" value="N_methyl_site"/>
</dbReference>
<dbReference type="NCBIfam" id="TIGR02532">
    <property type="entry name" value="IV_pilin_GFxxxE"/>
    <property type="match status" value="1"/>
</dbReference>
<evidence type="ECO:0000256" key="1">
    <source>
        <dbReference type="ARBA" id="ARBA00004377"/>
    </source>
</evidence>
<keyword evidence="4" id="KW-0488">Methylation</keyword>
<evidence type="ECO:0000313" key="13">
    <source>
        <dbReference type="EMBL" id="RAO76498.1"/>
    </source>
</evidence>
<keyword evidence="7 11" id="KW-1133">Transmembrane helix</keyword>
<dbReference type="Pfam" id="PF12019">
    <property type="entry name" value="GspH"/>
    <property type="match status" value="1"/>
</dbReference>
<evidence type="ECO:0000256" key="9">
    <source>
        <dbReference type="ARBA" id="ARBA00025772"/>
    </source>
</evidence>
<dbReference type="InterPro" id="IPR045584">
    <property type="entry name" value="Pilin-like"/>
</dbReference>
<dbReference type="GO" id="GO:0015627">
    <property type="term" value="C:type II protein secretion system complex"/>
    <property type="evidence" value="ECO:0007669"/>
    <property type="project" value="InterPro"/>
</dbReference>
<feature type="domain" description="General secretion pathway GspH" evidence="12">
    <location>
        <begin position="57"/>
        <end position="158"/>
    </location>
</feature>
<evidence type="ECO:0000256" key="2">
    <source>
        <dbReference type="ARBA" id="ARBA00021549"/>
    </source>
</evidence>
<evidence type="ECO:0000256" key="10">
    <source>
        <dbReference type="ARBA" id="ARBA00030775"/>
    </source>
</evidence>
<dbReference type="Proteomes" id="UP000248926">
    <property type="component" value="Unassembled WGS sequence"/>
</dbReference>
<keyword evidence="5" id="KW-0997">Cell inner membrane</keyword>
<evidence type="ECO:0000313" key="14">
    <source>
        <dbReference type="Proteomes" id="UP000248926"/>
    </source>
</evidence>
<gene>
    <name evidence="13" type="ORF">CA260_00770</name>
</gene>
<proteinExistence type="inferred from homology"/>
<dbReference type="GO" id="GO:0005886">
    <property type="term" value="C:plasma membrane"/>
    <property type="evidence" value="ECO:0007669"/>
    <property type="project" value="UniProtKB-SubCell"/>
</dbReference>
<dbReference type="InterPro" id="IPR022346">
    <property type="entry name" value="T2SS_GspH"/>
</dbReference>
<protein>
    <recommendedName>
        <fullName evidence="2">Type II secretion system protein H</fullName>
    </recommendedName>
    <alternativeName>
        <fullName evidence="10">General secretion pathway protein H</fullName>
    </alternativeName>
</protein>
<keyword evidence="6 11" id="KW-0812">Transmembrane</keyword>
<evidence type="ECO:0000256" key="11">
    <source>
        <dbReference type="SAM" id="Phobius"/>
    </source>
</evidence>
<dbReference type="PROSITE" id="PS00409">
    <property type="entry name" value="PROKAR_NTER_METHYL"/>
    <property type="match status" value="1"/>
</dbReference>
<comment type="caution">
    <text evidence="13">The sequence shown here is derived from an EMBL/GenBank/DDBJ whole genome shotgun (WGS) entry which is preliminary data.</text>
</comment>
<evidence type="ECO:0000259" key="12">
    <source>
        <dbReference type="Pfam" id="PF12019"/>
    </source>
</evidence>
<evidence type="ECO:0000256" key="3">
    <source>
        <dbReference type="ARBA" id="ARBA00022475"/>
    </source>
</evidence>
<dbReference type="Pfam" id="PF07963">
    <property type="entry name" value="N_methyl"/>
    <property type="match status" value="1"/>
</dbReference>
<evidence type="ECO:0000256" key="7">
    <source>
        <dbReference type="ARBA" id="ARBA00022989"/>
    </source>
</evidence>
<sequence length="167" mass="17578">MAASSRPAAGNDAMTKHRQHGFTLVELVMTITIFVVLTLIAVPYLGTFVQSQRVKNAAMDMSSSVIFARSEAIKRNAQIDMTANTGGWSNGWRVLSAGASLRSYDGYINLKVTAKNGSATLSFGGDGRMVTAADSFQVQPTEANTKQQPLCVAVGTSGRVATTGGPC</sequence>
<evidence type="ECO:0000256" key="8">
    <source>
        <dbReference type="ARBA" id="ARBA00023136"/>
    </source>
</evidence>
<reference evidence="13 14" key="1">
    <citation type="journal article" date="2018" name="Genet. Mol. Biol.">
        <title>The genome sequence of Dyella jiangningensis FCAV SCS01 from a lignocellulose-decomposing microbial consortium metagenome reveals potential for biotechnological applications.</title>
        <authorList>
            <person name="Desiderato J.G."/>
            <person name="Alvarenga D.O."/>
            <person name="Constancio M.T.L."/>
            <person name="Alves L.M.C."/>
            <person name="Varani A.M."/>
        </authorList>
    </citation>
    <scope>NUCLEOTIDE SEQUENCE [LARGE SCALE GENOMIC DNA]</scope>
    <source>
        <strain evidence="13 14">FCAV SCS01</strain>
    </source>
</reference>
<dbReference type="AlphaFoldDB" id="A0A328P2U8"/>
<evidence type="ECO:0000256" key="4">
    <source>
        <dbReference type="ARBA" id="ARBA00022481"/>
    </source>
</evidence>
<keyword evidence="14" id="KW-1185">Reference proteome</keyword>